<accession>A0A1G6A5R7</accession>
<dbReference type="STRING" id="617002.SAMN05660653_00148"/>
<dbReference type="AlphaFoldDB" id="A0A1G6A5R7"/>
<proteinExistence type="predicted"/>
<reference evidence="1 2" key="1">
    <citation type="submission" date="2016-10" db="EMBL/GenBank/DDBJ databases">
        <authorList>
            <person name="de Groot N.N."/>
        </authorList>
    </citation>
    <scope>NUCLEOTIDE SEQUENCE [LARGE SCALE GENOMIC DNA]</scope>
    <source>
        <strain evidence="1 2">ASO4-2</strain>
    </source>
</reference>
<evidence type="ECO:0000313" key="1">
    <source>
        <dbReference type="EMBL" id="SDB03373.1"/>
    </source>
</evidence>
<keyword evidence="2" id="KW-1185">Reference proteome</keyword>
<organism evidence="1 2">
    <name type="scientific">Desulfonatronum thiosulfatophilum</name>
    <dbReference type="NCBI Taxonomy" id="617002"/>
    <lineage>
        <taxon>Bacteria</taxon>
        <taxon>Pseudomonadati</taxon>
        <taxon>Thermodesulfobacteriota</taxon>
        <taxon>Desulfovibrionia</taxon>
        <taxon>Desulfovibrionales</taxon>
        <taxon>Desulfonatronaceae</taxon>
        <taxon>Desulfonatronum</taxon>
    </lineage>
</organism>
<protein>
    <submittedName>
        <fullName evidence="1">Uncharacterized protein</fullName>
    </submittedName>
</protein>
<dbReference type="Proteomes" id="UP000198771">
    <property type="component" value="Unassembled WGS sequence"/>
</dbReference>
<dbReference type="OrthoDB" id="5405665at2"/>
<dbReference type="EMBL" id="FMXO01000001">
    <property type="protein sequence ID" value="SDB03373.1"/>
    <property type="molecule type" value="Genomic_DNA"/>
</dbReference>
<name>A0A1G6A5R7_9BACT</name>
<evidence type="ECO:0000313" key="2">
    <source>
        <dbReference type="Proteomes" id="UP000198771"/>
    </source>
</evidence>
<sequence length="145" mass="16329">MTKKKARTDRGQLQLPLDLHREPVRAGGYRVRDAVQEALRETLEKCPISREDLAEEMSRVTGESVTVNHLNSWTAASKQGWRFPLEFAAAMAMITGNTAILDAALSVTGFRVVSVDDLKIMEFGRLTLEEKKRASRKRALMEELL</sequence>
<gene>
    <name evidence="1" type="ORF">SAMN05660653_00148</name>
</gene>
<dbReference type="RefSeq" id="WP_092116212.1">
    <property type="nucleotide sequence ID" value="NZ_FMXO01000001.1"/>
</dbReference>